<gene>
    <name evidence="1" type="ORF">PSYICH_LOCUS8063</name>
</gene>
<dbReference type="OrthoDB" id="10066972at2759"/>
<keyword evidence="2" id="KW-1185">Reference proteome</keyword>
<dbReference type="PANTHER" id="PTHR33480">
    <property type="entry name" value="SET DOMAIN-CONTAINING PROTEIN-RELATED"/>
    <property type="match status" value="1"/>
</dbReference>
<protein>
    <submittedName>
        <fullName evidence="1">Uncharacterized protein</fullName>
    </submittedName>
</protein>
<dbReference type="Proteomes" id="UP001153636">
    <property type="component" value="Chromosome 21"/>
</dbReference>
<accession>A0A9P0CSR1</accession>
<name>A0A9P0CSR1_9CUCU</name>
<organism evidence="1 2">
    <name type="scientific">Psylliodes chrysocephalus</name>
    <dbReference type="NCBI Taxonomy" id="3402493"/>
    <lineage>
        <taxon>Eukaryota</taxon>
        <taxon>Metazoa</taxon>
        <taxon>Ecdysozoa</taxon>
        <taxon>Arthropoda</taxon>
        <taxon>Hexapoda</taxon>
        <taxon>Insecta</taxon>
        <taxon>Pterygota</taxon>
        <taxon>Neoptera</taxon>
        <taxon>Endopterygota</taxon>
        <taxon>Coleoptera</taxon>
        <taxon>Polyphaga</taxon>
        <taxon>Cucujiformia</taxon>
        <taxon>Chrysomeloidea</taxon>
        <taxon>Chrysomelidae</taxon>
        <taxon>Galerucinae</taxon>
        <taxon>Alticini</taxon>
        <taxon>Psylliodes</taxon>
    </lineage>
</organism>
<dbReference type="AlphaFoldDB" id="A0A9P0CSR1"/>
<sequence length="242" mass="28358">MKADEISLVVKTDYLIYCFGENYLKKHKREQILTVCSNKMRELARLLIEFRKITNTPNCMLQSILMPKNFDVVVECAKRLGGYDMEKKTYKSPSLSAHLGTSLKQVCDLFIRMVLKEDPSIKVENRQYTLKETKRFNELIESQWTTEISSLAFKVLQEKRWEKPVILPLTTDIEKFKEYVTQVADKAVALLTKDASNKKEFRNLVESCLILTILFNRRKIGDVQYKFVKTYTEYINNTVNQI</sequence>
<proteinExistence type="predicted"/>
<evidence type="ECO:0000313" key="1">
    <source>
        <dbReference type="EMBL" id="CAH1107416.1"/>
    </source>
</evidence>
<dbReference type="PANTHER" id="PTHR33480:SF1">
    <property type="entry name" value="TYR RECOMBINASE DOMAIN-CONTAINING PROTEIN"/>
    <property type="match status" value="1"/>
</dbReference>
<dbReference type="EMBL" id="OV651833">
    <property type="protein sequence ID" value="CAH1107416.1"/>
    <property type="molecule type" value="Genomic_DNA"/>
</dbReference>
<evidence type="ECO:0000313" key="2">
    <source>
        <dbReference type="Proteomes" id="UP001153636"/>
    </source>
</evidence>
<reference evidence="1" key="1">
    <citation type="submission" date="2022-01" db="EMBL/GenBank/DDBJ databases">
        <authorList>
            <person name="King R."/>
        </authorList>
    </citation>
    <scope>NUCLEOTIDE SEQUENCE</scope>
</reference>